<dbReference type="RefSeq" id="WP_413255278.1">
    <property type="nucleotide sequence ID" value="NZ_JBHFNS010000012.1"/>
</dbReference>
<feature type="domain" description="KilA-N" evidence="1">
    <location>
        <begin position="7"/>
        <end position="130"/>
    </location>
</feature>
<evidence type="ECO:0000313" key="2">
    <source>
        <dbReference type="EMBL" id="MFB2933742.1"/>
    </source>
</evidence>
<comment type="caution">
    <text evidence="2">The sequence shown here is derived from an EMBL/GenBank/DDBJ whole genome shotgun (WGS) entry which is preliminary data.</text>
</comment>
<gene>
    <name evidence="2" type="ORF">ACE1B6_00530</name>
</gene>
<evidence type="ECO:0000259" key="1">
    <source>
        <dbReference type="PROSITE" id="PS51301"/>
    </source>
</evidence>
<keyword evidence="3" id="KW-1185">Reference proteome</keyword>
<dbReference type="InterPro" id="IPR018004">
    <property type="entry name" value="KilA/APSES_HTH"/>
</dbReference>
<dbReference type="Pfam" id="PF04383">
    <property type="entry name" value="KilA-N"/>
    <property type="match status" value="1"/>
</dbReference>
<name>A0ABV4Y4J2_9CYAN</name>
<organism evidence="2 3">
    <name type="scientific">Floridaenema fluviatile BLCC-F154</name>
    <dbReference type="NCBI Taxonomy" id="3153640"/>
    <lineage>
        <taxon>Bacteria</taxon>
        <taxon>Bacillati</taxon>
        <taxon>Cyanobacteriota</taxon>
        <taxon>Cyanophyceae</taxon>
        <taxon>Oscillatoriophycideae</taxon>
        <taxon>Aerosakkonematales</taxon>
        <taxon>Aerosakkonemataceae</taxon>
        <taxon>Floridanema</taxon>
        <taxon>Floridanema fluviatile</taxon>
    </lineage>
</organism>
<proteinExistence type="predicted"/>
<dbReference type="InterPro" id="IPR017880">
    <property type="entry name" value="KilA_N"/>
</dbReference>
<sequence>MAKCKEQFNSAKQMNFNRIMIRHYIDDELVNLIDMWNAAGKPANKAPRDWIRLNQTQELLEKLVKQTGTLPIRVERKRGEGRKPKHLIAQIPGILIVSTEGKRAGTYAISKLAIDYYEYLSCCCISKLSA</sequence>
<accession>A0ABV4Y4J2</accession>
<dbReference type="EMBL" id="JBHFNS010000012">
    <property type="protein sequence ID" value="MFB2933742.1"/>
    <property type="molecule type" value="Genomic_DNA"/>
</dbReference>
<reference evidence="2 3" key="1">
    <citation type="submission" date="2024-09" db="EMBL/GenBank/DDBJ databases">
        <title>Floridaenema gen nov. (Aerosakkonemataceae, Aerosakkonematales ord. nov., Cyanobacteria) from benthic tropical and subtropical fresh waters, with the description of four new species.</title>
        <authorList>
            <person name="Moretto J.A."/>
            <person name="Berthold D.E."/>
            <person name="Lefler F.W."/>
            <person name="Huang I.-S."/>
            <person name="Laughinghouse H. IV."/>
        </authorList>
    </citation>
    <scope>NUCLEOTIDE SEQUENCE [LARGE SCALE GENOMIC DNA]</scope>
    <source>
        <strain evidence="2 3">BLCC-F154</strain>
    </source>
</reference>
<dbReference type="Proteomes" id="UP001576776">
    <property type="component" value="Unassembled WGS sequence"/>
</dbReference>
<dbReference type="PROSITE" id="PS51301">
    <property type="entry name" value="KILA_N"/>
    <property type="match status" value="1"/>
</dbReference>
<evidence type="ECO:0000313" key="3">
    <source>
        <dbReference type="Proteomes" id="UP001576776"/>
    </source>
</evidence>
<protein>
    <submittedName>
        <fullName evidence="2">KilA-N domain-containing protein</fullName>
    </submittedName>
</protein>